<evidence type="ECO:0000313" key="1">
    <source>
        <dbReference type="EMBL" id="VAX39244.1"/>
    </source>
</evidence>
<dbReference type="AlphaFoldDB" id="A0A3B1DSV1"/>
<gene>
    <name evidence="1" type="ORF">MNBD_PLANCTO02-3403</name>
</gene>
<accession>A0A3B1DSV1</accession>
<proteinExistence type="predicted"/>
<name>A0A3B1DSV1_9ZZZZ</name>
<organism evidence="1">
    <name type="scientific">hydrothermal vent metagenome</name>
    <dbReference type="NCBI Taxonomy" id="652676"/>
    <lineage>
        <taxon>unclassified sequences</taxon>
        <taxon>metagenomes</taxon>
        <taxon>ecological metagenomes</taxon>
    </lineage>
</organism>
<dbReference type="EMBL" id="UOGL01000315">
    <property type="protein sequence ID" value="VAX39244.1"/>
    <property type="molecule type" value="Genomic_DNA"/>
</dbReference>
<sequence length="249" mass="27713">RKVVRSQKGAICVLAGNYKSNKDIVGHKTLSWIENNFSPKLLSGDIATDGRVTKLKNGGVFKSTDGSPLKGAFLTVNPLLTTEEARKHFKNPLLARLNPSGKCSIRNNKGKHTLIVASFYGKSMTSVGKSGYDRAKIKLDKTSGLSIAKNEAWILANHMRSVGFDAYVYHDRYKSVVTVGAFDKSDKTQIPAIQKEAKRFGAKIRWNQKNEQVLTAEIITLPFKPTTINPVRKKWLFDPQPRVMDVPNL</sequence>
<reference evidence="1" key="1">
    <citation type="submission" date="2018-06" db="EMBL/GenBank/DDBJ databases">
        <authorList>
            <person name="Zhirakovskaya E."/>
        </authorList>
    </citation>
    <scope>NUCLEOTIDE SEQUENCE</scope>
</reference>
<protein>
    <submittedName>
        <fullName evidence="1">Uncharacterized protein</fullName>
    </submittedName>
</protein>
<feature type="non-terminal residue" evidence="1">
    <location>
        <position position="1"/>
    </location>
</feature>